<dbReference type="EMBL" id="CP069484">
    <property type="protein sequence ID" value="QRO81131.1"/>
    <property type="molecule type" value="Genomic_DNA"/>
</dbReference>
<gene>
    <name evidence="1" type="ORF">I6K02_25485</name>
</gene>
<dbReference type="GeneID" id="93130792"/>
<sequence>MSDTNDALQALQASIDDLKKTVDSNTGTRAAETAVLFTVVSLMLAELPPDTRVLIEDSLSVWADGLSDPALAAQAKEIARQRLGMKLVD</sequence>
<evidence type="ECO:0000313" key="1">
    <source>
        <dbReference type="EMBL" id="QRO81131.1"/>
    </source>
</evidence>
<name>A0A892IIJ7_9BURK</name>
<accession>A0A892IIJ7</accession>
<dbReference type="RefSeq" id="WP_035975976.1">
    <property type="nucleotide sequence ID" value="NZ_CABVPR010000021.1"/>
</dbReference>
<protein>
    <submittedName>
        <fullName evidence="1">Uncharacterized protein</fullName>
    </submittedName>
</protein>
<dbReference type="Proteomes" id="UP000625568">
    <property type="component" value="Chromosome 3"/>
</dbReference>
<keyword evidence="2" id="KW-1185">Reference proteome</keyword>
<proteinExistence type="predicted"/>
<dbReference type="AlphaFoldDB" id="A0A892IIJ7"/>
<reference evidence="1 2" key="1">
    <citation type="submission" date="2021-02" db="EMBL/GenBank/DDBJ databases">
        <title>FDA dAtabase for Regulatory Grade micrObial Sequences (FDA-ARGOS): Supporting development and validation of Infectious Disease Dx tests.</title>
        <authorList>
            <person name="Minogue T."/>
            <person name="Wolcott M."/>
            <person name="Wasieloski L."/>
            <person name="Aguilar W."/>
            <person name="Moore D."/>
            <person name="Jaissle J."/>
            <person name="Tallon L."/>
            <person name="Sadzewicz L."/>
            <person name="Zhao X."/>
            <person name="Boylan J."/>
            <person name="Ott S."/>
            <person name="Bowen H."/>
            <person name="Vavikolanu K."/>
            <person name="Mehta A."/>
            <person name="Aluvathingal J."/>
            <person name="Nadendla S."/>
            <person name="Yan Y."/>
            <person name="Sichtig H."/>
        </authorList>
    </citation>
    <scope>NUCLEOTIDE SEQUENCE [LARGE SCALE GENOMIC DNA]</scope>
    <source>
        <strain evidence="1 2">FDAARGOS_1272</strain>
    </source>
</reference>
<organism evidence="1 2">
    <name type="scientific">Burkholderia dolosa</name>
    <dbReference type="NCBI Taxonomy" id="152500"/>
    <lineage>
        <taxon>Bacteria</taxon>
        <taxon>Pseudomonadati</taxon>
        <taxon>Pseudomonadota</taxon>
        <taxon>Betaproteobacteria</taxon>
        <taxon>Burkholderiales</taxon>
        <taxon>Burkholderiaceae</taxon>
        <taxon>Burkholderia</taxon>
        <taxon>Burkholderia cepacia complex</taxon>
    </lineage>
</organism>
<evidence type="ECO:0000313" key="2">
    <source>
        <dbReference type="Proteomes" id="UP000625568"/>
    </source>
</evidence>